<evidence type="ECO:0000256" key="6">
    <source>
        <dbReference type="ARBA" id="ARBA00023244"/>
    </source>
</evidence>
<comment type="subunit">
    <text evidence="3">Homodimer.</text>
</comment>
<comment type="caution">
    <text evidence="7">The sequence shown here is derived from an EMBL/GenBank/DDBJ whole genome shotgun (WGS) entry which is preliminary data.</text>
</comment>
<dbReference type="PIRSF" id="PIRSF000166">
    <property type="entry name" value="Coproporphyri_ox"/>
    <property type="match status" value="1"/>
</dbReference>
<accession>A0AAD9MSV5</accession>
<comment type="similarity">
    <text evidence="2">Belongs to the aerobic coproporphyrinogen-III oxidase family.</text>
</comment>
<dbReference type="EC" id="1.3.3.3" evidence="4"/>
<dbReference type="Gene3D" id="3.40.1500.10">
    <property type="entry name" value="Coproporphyrinogen III oxidase, aerobic"/>
    <property type="match status" value="2"/>
</dbReference>
<dbReference type="Pfam" id="PF01218">
    <property type="entry name" value="Coprogen_oxidas"/>
    <property type="match status" value="2"/>
</dbReference>
<dbReference type="GO" id="GO:0005737">
    <property type="term" value="C:cytoplasm"/>
    <property type="evidence" value="ECO:0007669"/>
    <property type="project" value="TreeGrafter"/>
</dbReference>
<keyword evidence="5" id="KW-0560">Oxidoreductase</keyword>
<dbReference type="SUPFAM" id="SSF102886">
    <property type="entry name" value="Coproporphyrinogen III oxidase"/>
    <property type="match status" value="1"/>
</dbReference>
<evidence type="ECO:0000256" key="3">
    <source>
        <dbReference type="ARBA" id="ARBA00011738"/>
    </source>
</evidence>
<reference evidence="7" key="1">
    <citation type="journal article" date="2023" name="Mol. Biol. Evol.">
        <title>Third-Generation Sequencing Reveals the Adaptive Role of the Epigenome in Three Deep-Sea Polychaetes.</title>
        <authorList>
            <person name="Perez M."/>
            <person name="Aroh O."/>
            <person name="Sun Y."/>
            <person name="Lan Y."/>
            <person name="Juniper S.K."/>
            <person name="Young C.R."/>
            <person name="Angers B."/>
            <person name="Qian P.Y."/>
        </authorList>
    </citation>
    <scope>NUCLEOTIDE SEQUENCE</scope>
    <source>
        <strain evidence="7">P08H-3</strain>
    </source>
</reference>
<dbReference type="GO" id="GO:0004109">
    <property type="term" value="F:coproporphyrinogen oxidase activity"/>
    <property type="evidence" value="ECO:0007669"/>
    <property type="project" value="UniProtKB-EC"/>
</dbReference>
<evidence type="ECO:0000256" key="5">
    <source>
        <dbReference type="ARBA" id="ARBA00023002"/>
    </source>
</evidence>
<dbReference type="PANTHER" id="PTHR10755">
    <property type="entry name" value="COPROPORPHYRINOGEN III OXIDASE, MITOCHONDRIAL"/>
    <property type="match status" value="1"/>
</dbReference>
<sequence length="308" mass="35030">MTAGGLAAYYCIKDMVNAATVQSKIDTSVFMAKPITNMKKLEQNPDDMKTKMELMILKVQGSICRELERLDGEQKFKVERWERPEGGGGVTCVIQDGAVFEKGGVNVSVVDGELTAAAAQQMRARGKKLKGDNLKFFAAGISSVIHPKNPHVPTIHFNYRYFQVIEEDGTKHSWFGGGTDLTPYFLDTQDVVHFHKTLKKACDPHGSDYYKQFKAWCDDYFFIKHRGIVISLFSGHQQWQLLRRGHYAEFNLIYDRGTKFGLFTPGARIESILMSLPLYAKWEYGYKAPPNSPEERLTDILKNPRDWV</sequence>
<comment type="pathway">
    <text evidence="1">Porphyrin-containing compound metabolism; protoporphyrin-IX biosynthesis; protoporphyrinogen-IX from coproporphyrinogen-III (O2 route): step 1/1.</text>
</comment>
<gene>
    <name evidence="7" type="ORF">LSH36_778g00030</name>
</gene>
<dbReference type="PRINTS" id="PR00073">
    <property type="entry name" value="COPRGNOXDASE"/>
</dbReference>
<proteinExistence type="inferred from homology"/>
<evidence type="ECO:0000256" key="2">
    <source>
        <dbReference type="ARBA" id="ARBA00010644"/>
    </source>
</evidence>
<dbReference type="InterPro" id="IPR001260">
    <property type="entry name" value="Coprogen_oxidase_aer"/>
</dbReference>
<dbReference type="AlphaFoldDB" id="A0AAD9MSV5"/>
<keyword evidence="6" id="KW-0627">Porphyrin biosynthesis</keyword>
<name>A0AAD9MSV5_9ANNE</name>
<organism evidence="7 8">
    <name type="scientific">Paralvinella palmiformis</name>
    <dbReference type="NCBI Taxonomy" id="53620"/>
    <lineage>
        <taxon>Eukaryota</taxon>
        <taxon>Metazoa</taxon>
        <taxon>Spiralia</taxon>
        <taxon>Lophotrochozoa</taxon>
        <taxon>Annelida</taxon>
        <taxon>Polychaeta</taxon>
        <taxon>Sedentaria</taxon>
        <taxon>Canalipalpata</taxon>
        <taxon>Terebellida</taxon>
        <taxon>Terebelliformia</taxon>
        <taxon>Alvinellidae</taxon>
        <taxon>Paralvinella</taxon>
    </lineage>
</organism>
<dbReference type="PANTHER" id="PTHR10755:SF0">
    <property type="entry name" value="OXYGEN-DEPENDENT COPROPORPHYRINOGEN-III OXIDASE, MITOCHONDRIAL"/>
    <property type="match status" value="1"/>
</dbReference>
<evidence type="ECO:0000256" key="1">
    <source>
        <dbReference type="ARBA" id="ARBA00005168"/>
    </source>
</evidence>
<dbReference type="GO" id="GO:0006782">
    <property type="term" value="P:protoporphyrinogen IX biosynthetic process"/>
    <property type="evidence" value="ECO:0007669"/>
    <property type="project" value="TreeGrafter"/>
</dbReference>
<evidence type="ECO:0000256" key="4">
    <source>
        <dbReference type="ARBA" id="ARBA00012869"/>
    </source>
</evidence>
<protein>
    <recommendedName>
        <fullName evidence="4">coproporphyrinogen oxidase</fullName>
        <ecNumber evidence="4">1.3.3.3</ecNumber>
    </recommendedName>
</protein>
<evidence type="ECO:0000313" key="8">
    <source>
        <dbReference type="Proteomes" id="UP001208570"/>
    </source>
</evidence>
<dbReference type="Proteomes" id="UP001208570">
    <property type="component" value="Unassembled WGS sequence"/>
</dbReference>
<evidence type="ECO:0000313" key="7">
    <source>
        <dbReference type="EMBL" id="KAK2144190.1"/>
    </source>
</evidence>
<dbReference type="InterPro" id="IPR036406">
    <property type="entry name" value="Coprogen_oxidase_aer_sf"/>
</dbReference>
<keyword evidence="8" id="KW-1185">Reference proteome</keyword>
<dbReference type="EMBL" id="JAODUP010000778">
    <property type="protein sequence ID" value="KAK2144190.1"/>
    <property type="molecule type" value="Genomic_DNA"/>
</dbReference>